<dbReference type="Gene3D" id="3.40.50.300">
    <property type="entry name" value="P-loop containing nucleotide triphosphate hydrolases"/>
    <property type="match status" value="1"/>
</dbReference>
<comment type="caution">
    <text evidence="4">The sequence shown here is derived from an EMBL/GenBank/DDBJ whole genome shotgun (WGS) entry which is preliminary data.</text>
</comment>
<dbReference type="InterPro" id="IPR054289">
    <property type="entry name" value="DUF7025"/>
</dbReference>
<dbReference type="PANTHER" id="PTHR46411:SF3">
    <property type="entry name" value="AAA+ ATPASE DOMAIN-CONTAINING PROTEIN"/>
    <property type="match status" value="1"/>
</dbReference>
<feature type="compositionally biased region" description="Basic and acidic residues" evidence="1">
    <location>
        <begin position="52"/>
        <end position="67"/>
    </location>
</feature>
<feature type="region of interest" description="Disordered" evidence="1">
    <location>
        <begin position="388"/>
        <end position="418"/>
    </location>
</feature>
<accession>A0AAN6YEX8</accession>
<dbReference type="CDD" id="cd19481">
    <property type="entry name" value="RecA-like_protease"/>
    <property type="match status" value="1"/>
</dbReference>
<dbReference type="EMBL" id="MU858060">
    <property type="protein sequence ID" value="KAK4217350.1"/>
    <property type="molecule type" value="Genomic_DNA"/>
</dbReference>
<feature type="region of interest" description="Disordered" evidence="1">
    <location>
        <begin position="1"/>
        <end position="67"/>
    </location>
</feature>
<dbReference type="SMART" id="SM00382">
    <property type="entry name" value="AAA"/>
    <property type="match status" value="1"/>
</dbReference>
<dbReference type="AlphaFoldDB" id="A0AAN6YEX8"/>
<evidence type="ECO:0000256" key="2">
    <source>
        <dbReference type="SAM" id="Phobius"/>
    </source>
</evidence>
<reference evidence="4" key="2">
    <citation type="submission" date="2023-05" db="EMBL/GenBank/DDBJ databases">
        <authorList>
            <consortium name="Lawrence Berkeley National Laboratory"/>
            <person name="Steindorff A."/>
            <person name="Hensen N."/>
            <person name="Bonometti L."/>
            <person name="Westerberg I."/>
            <person name="Brannstrom I.O."/>
            <person name="Guillou S."/>
            <person name="Cros-Aarteil S."/>
            <person name="Calhoun S."/>
            <person name="Haridas S."/>
            <person name="Kuo A."/>
            <person name="Mondo S."/>
            <person name="Pangilinan J."/>
            <person name="Riley R."/>
            <person name="Labutti K."/>
            <person name="Andreopoulos B."/>
            <person name="Lipzen A."/>
            <person name="Chen C."/>
            <person name="Yanf M."/>
            <person name="Daum C."/>
            <person name="Ng V."/>
            <person name="Clum A."/>
            <person name="Ohm R."/>
            <person name="Martin F."/>
            <person name="Silar P."/>
            <person name="Natvig D."/>
            <person name="Lalanne C."/>
            <person name="Gautier V."/>
            <person name="Ament-Velasquez S.L."/>
            <person name="Kruys A."/>
            <person name="Hutchinson M.I."/>
            <person name="Powell A.J."/>
            <person name="Barry K."/>
            <person name="Miller A.N."/>
            <person name="Grigoriev I.V."/>
            <person name="Debuchy R."/>
            <person name="Gladieux P."/>
            <person name="Thoren M.H."/>
            <person name="Johannesson H."/>
        </authorList>
    </citation>
    <scope>NUCLEOTIDE SEQUENCE</scope>
    <source>
        <strain evidence="4">PSN293</strain>
    </source>
</reference>
<feature type="transmembrane region" description="Helical" evidence="2">
    <location>
        <begin position="772"/>
        <end position="797"/>
    </location>
</feature>
<feature type="domain" description="AAA+ ATPase" evidence="3">
    <location>
        <begin position="496"/>
        <end position="625"/>
    </location>
</feature>
<dbReference type="GO" id="GO:0005524">
    <property type="term" value="F:ATP binding"/>
    <property type="evidence" value="ECO:0007669"/>
    <property type="project" value="InterPro"/>
</dbReference>
<keyword evidence="2" id="KW-0472">Membrane</keyword>
<dbReference type="InterPro" id="IPR003959">
    <property type="entry name" value="ATPase_AAA_core"/>
</dbReference>
<dbReference type="InterPro" id="IPR027417">
    <property type="entry name" value="P-loop_NTPase"/>
</dbReference>
<keyword evidence="5" id="KW-1185">Reference proteome</keyword>
<reference evidence="4" key="1">
    <citation type="journal article" date="2023" name="Mol. Phylogenet. Evol.">
        <title>Genome-scale phylogeny and comparative genomics of the fungal order Sordariales.</title>
        <authorList>
            <person name="Hensen N."/>
            <person name="Bonometti L."/>
            <person name="Westerberg I."/>
            <person name="Brannstrom I.O."/>
            <person name="Guillou S."/>
            <person name="Cros-Aarteil S."/>
            <person name="Calhoun S."/>
            <person name="Haridas S."/>
            <person name="Kuo A."/>
            <person name="Mondo S."/>
            <person name="Pangilinan J."/>
            <person name="Riley R."/>
            <person name="LaButti K."/>
            <person name="Andreopoulos B."/>
            <person name="Lipzen A."/>
            <person name="Chen C."/>
            <person name="Yan M."/>
            <person name="Daum C."/>
            <person name="Ng V."/>
            <person name="Clum A."/>
            <person name="Steindorff A."/>
            <person name="Ohm R.A."/>
            <person name="Martin F."/>
            <person name="Silar P."/>
            <person name="Natvig D.O."/>
            <person name="Lalanne C."/>
            <person name="Gautier V."/>
            <person name="Ament-Velasquez S.L."/>
            <person name="Kruys A."/>
            <person name="Hutchinson M.I."/>
            <person name="Powell A.J."/>
            <person name="Barry K."/>
            <person name="Miller A.N."/>
            <person name="Grigoriev I.V."/>
            <person name="Debuchy R."/>
            <person name="Gladieux P."/>
            <person name="Hiltunen Thoren M."/>
            <person name="Johannesson H."/>
        </authorList>
    </citation>
    <scope>NUCLEOTIDE SEQUENCE</scope>
    <source>
        <strain evidence="4">PSN293</strain>
    </source>
</reference>
<dbReference type="PANTHER" id="PTHR46411">
    <property type="entry name" value="FAMILY ATPASE, PUTATIVE-RELATED"/>
    <property type="match status" value="1"/>
</dbReference>
<keyword evidence="4" id="KW-0378">Hydrolase</keyword>
<evidence type="ECO:0000313" key="4">
    <source>
        <dbReference type="EMBL" id="KAK4217350.1"/>
    </source>
</evidence>
<dbReference type="SUPFAM" id="SSF52540">
    <property type="entry name" value="P-loop containing nucleoside triphosphate hydrolases"/>
    <property type="match status" value="1"/>
</dbReference>
<keyword evidence="2" id="KW-0812">Transmembrane</keyword>
<evidence type="ECO:0000259" key="3">
    <source>
        <dbReference type="SMART" id="SM00382"/>
    </source>
</evidence>
<feature type="transmembrane region" description="Helical" evidence="2">
    <location>
        <begin position="730"/>
        <end position="751"/>
    </location>
</feature>
<proteinExistence type="predicted"/>
<evidence type="ECO:0000313" key="5">
    <source>
        <dbReference type="Proteomes" id="UP001301769"/>
    </source>
</evidence>
<dbReference type="Proteomes" id="UP001301769">
    <property type="component" value="Unassembled WGS sequence"/>
</dbReference>
<name>A0AAN6YEX8_9PEZI</name>
<dbReference type="InterPro" id="IPR003593">
    <property type="entry name" value="AAA+_ATPase"/>
</dbReference>
<dbReference type="Pfam" id="PF22942">
    <property type="entry name" value="DUF7025"/>
    <property type="match status" value="1"/>
</dbReference>
<dbReference type="Pfam" id="PF00004">
    <property type="entry name" value="AAA"/>
    <property type="match status" value="1"/>
</dbReference>
<dbReference type="GO" id="GO:0016887">
    <property type="term" value="F:ATP hydrolysis activity"/>
    <property type="evidence" value="ECO:0007669"/>
    <property type="project" value="InterPro"/>
</dbReference>
<sequence length="802" mass="90520">MGDSIDATDSLPLDPSPDPATPATDEVSGSCPGQTCEVKHLEERNSNGNREISQRCDTENKDKESHKNDYDKYALVSIQVFSSGDKNDKAGKLINKKLRINSPHICKALAQVVSKSHLSYYGDQILLSDGGRNGLQLQFPLVEVVSPFALLYHHQKKLCDWSDERDRSKEEQKHLEILFDYLNKEPGSAAEGWLGRGRITFDLLWYIFKPDEYVFTRVGTGVLADHWQILWVRRAYYKEAASFLSSASFVLDCLHTASDGKTIGKTRFTLKISEGEFPQKEGSEEITALSVFPLKLMDGSGTKIIAEAAQRSREFDKLAKSHIGAEPVRWYKGVCEIFMGKSDSNQNENLWERHKTVSRVIVDNQAFMEEFPSKKIYVQSWGGQGLAIAQSGNNNGKSSGEHGAKPEATPSTKPPNLPDDPAILCPPYVYGYCLEIRKWCRFFLEYFSPAAWDNEVWSKHLILPPPQKDLLRSMISNHSFPRDADDARNEDALKGKGLIIVLHGPPGTGKTLTAVAAAEETKKPLLRYPAGELGSNLRTIQQGVKRIVRYATRWKAVLLVDEADVFLESREAAAVNVERNALVAVFLHQLEYSQGIIFLTSNRAQRFDPAIESRVHLSLYYPAPDEETRRKLWNDQLDNRAVCQRLHADFDKKRAVDHVAHYALNGREISNTLNSAITLAASTGGNKLTEEHIKKVLEVWKAGSKHSASRVEKEPTPRTTLGILDDINRILGLFVLMALAVILWVHGYQVVIQGKRDIVMLCRETPQVAHGYMWYMWFMLHCLSFSIVLSILFKFLYHTWMR</sequence>
<evidence type="ECO:0000256" key="1">
    <source>
        <dbReference type="SAM" id="MobiDB-lite"/>
    </source>
</evidence>
<keyword evidence="2" id="KW-1133">Transmembrane helix</keyword>
<protein>
    <submittedName>
        <fullName evidence="4">P-loop containing nucleoside triphosphate hydrolase protein</fullName>
    </submittedName>
</protein>
<organism evidence="4 5">
    <name type="scientific">Rhypophila decipiens</name>
    <dbReference type="NCBI Taxonomy" id="261697"/>
    <lineage>
        <taxon>Eukaryota</taxon>
        <taxon>Fungi</taxon>
        <taxon>Dikarya</taxon>
        <taxon>Ascomycota</taxon>
        <taxon>Pezizomycotina</taxon>
        <taxon>Sordariomycetes</taxon>
        <taxon>Sordariomycetidae</taxon>
        <taxon>Sordariales</taxon>
        <taxon>Naviculisporaceae</taxon>
        <taxon>Rhypophila</taxon>
    </lineage>
</organism>
<gene>
    <name evidence="4" type="ORF">QBC37DRAFT_52394</name>
</gene>